<evidence type="ECO:0000256" key="1">
    <source>
        <dbReference type="SAM" id="MobiDB-lite"/>
    </source>
</evidence>
<name>A0ABR9KL93_9ACTN</name>
<protein>
    <recommendedName>
        <fullName evidence="4">Class F sortase</fullName>
    </recommendedName>
</protein>
<organism evidence="2 3">
    <name type="scientific">Nonomuraea africana</name>
    <dbReference type="NCBI Taxonomy" id="46171"/>
    <lineage>
        <taxon>Bacteria</taxon>
        <taxon>Bacillati</taxon>
        <taxon>Actinomycetota</taxon>
        <taxon>Actinomycetes</taxon>
        <taxon>Streptosporangiales</taxon>
        <taxon>Streptosporangiaceae</taxon>
        <taxon>Nonomuraea</taxon>
    </lineage>
</organism>
<evidence type="ECO:0000313" key="3">
    <source>
        <dbReference type="Proteomes" id="UP000661607"/>
    </source>
</evidence>
<evidence type="ECO:0008006" key="4">
    <source>
        <dbReference type="Google" id="ProtNLM"/>
    </source>
</evidence>
<reference evidence="2 3" key="1">
    <citation type="submission" date="2020-10" db="EMBL/GenBank/DDBJ databases">
        <title>Sequencing the genomes of 1000 actinobacteria strains.</title>
        <authorList>
            <person name="Klenk H.-P."/>
        </authorList>
    </citation>
    <scope>NUCLEOTIDE SEQUENCE [LARGE SCALE GENOMIC DNA]</scope>
    <source>
        <strain evidence="2 3">DSM 43748</strain>
    </source>
</reference>
<dbReference type="EMBL" id="JADBEF010000001">
    <property type="protein sequence ID" value="MBE1562788.1"/>
    <property type="molecule type" value="Genomic_DNA"/>
</dbReference>
<dbReference type="Proteomes" id="UP000661607">
    <property type="component" value="Unassembled WGS sequence"/>
</dbReference>
<dbReference type="CDD" id="cd05829">
    <property type="entry name" value="Sortase_F"/>
    <property type="match status" value="1"/>
</dbReference>
<evidence type="ECO:0000313" key="2">
    <source>
        <dbReference type="EMBL" id="MBE1562788.1"/>
    </source>
</evidence>
<feature type="region of interest" description="Disordered" evidence="1">
    <location>
        <begin position="1"/>
        <end position="21"/>
    </location>
</feature>
<dbReference type="InterPro" id="IPR042001">
    <property type="entry name" value="Sortase_F"/>
</dbReference>
<comment type="caution">
    <text evidence="2">The sequence shown here is derived from an EMBL/GenBank/DDBJ whole genome shotgun (WGS) entry which is preliminary data.</text>
</comment>
<dbReference type="RefSeq" id="WP_192777472.1">
    <property type="nucleotide sequence ID" value="NZ_BAAASY010000004.1"/>
</dbReference>
<proteinExistence type="predicted"/>
<gene>
    <name evidence="2" type="ORF">H4W81_005567</name>
</gene>
<feature type="compositionally biased region" description="Basic residues" evidence="1">
    <location>
        <begin position="1"/>
        <end position="13"/>
    </location>
</feature>
<sequence>MRGGLPRRPRRGKDRFPGDQVYADPGRAELRLITCGGAFDTGTRHYVDNTVIYARLAGKG</sequence>
<keyword evidence="3" id="KW-1185">Reference proteome</keyword>
<accession>A0ABR9KL93</accession>